<dbReference type="EMBL" id="UINC01032659">
    <property type="protein sequence ID" value="SVB20684.1"/>
    <property type="molecule type" value="Genomic_DNA"/>
</dbReference>
<dbReference type="GO" id="GO:0016405">
    <property type="term" value="F:CoA-ligase activity"/>
    <property type="evidence" value="ECO:0007669"/>
    <property type="project" value="TreeGrafter"/>
</dbReference>
<dbReference type="PROSITE" id="PS00455">
    <property type="entry name" value="AMP_BINDING"/>
    <property type="match status" value="1"/>
</dbReference>
<dbReference type="Pfam" id="PF00501">
    <property type="entry name" value="AMP-binding"/>
    <property type="match status" value="1"/>
</dbReference>
<sequence>MINIGLITSKQAKRQPQAWAVFDETSNRRVTFGELDDMVKRIANGLRGLGLEKGDRVSILSQNSIEYLAFFFACGQSGLVAHALNWRLATPEIVKILENGEPKVFIAQGQFKQITSELQKEINFIDHWLEYGEGSNNSFEELINSSSNSEPQWAQEVGDDDPFFILYTGGTTGESKGALHSHKTAYFGMLNQTVAERIVPSDVYMLTGQMFHIPVLLAMNYTAHGCPIVLMNFDAKLALDLIQQEKVSGFLGITTMLNWMMAVKGFDKYDLSSLRCVQYGGGPMPSRVIRETLDKLPCQIIQGYGQTEGTTMTFLSQEDHIKAVIDGVNEERLKSCGREGFVTSVRVVDPKGNPVPNDGETPGEIIVRSDANMLGYFRRPD</sequence>
<dbReference type="InterPro" id="IPR000873">
    <property type="entry name" value="AMP-dep_synth/lig_dom"/>
</dbReference>
<organism evidence="2">
    <name type="scientific">marine metagenome</name>
    <dbReference type="NCBI Taxonomy" id="408172"/>
    <lineage>
        <taxon>unclassified sequences</taxon>
        <taxon>metagenomes</taxon>
        <taxon>ecological metagenomes</taxon>
    </lineage>
</organism>
<evidence type="ECO:0000259" key="1">
    <source>
        <dbReference type="Pfam" id="PF00501"/>
    </source>
</evidence>
<dbReference type="Gene3D" id="3.40.50.980">
    <property type="match status" value="2"/>
</dbReference>
<reference evidence="2" key="1">
    <citation type="submission" date="2018-05" db="EMBL/GenBank/DDBJ databases">
        <authorList>
            <person name="Lanie J.A."/>
            <person name="Ng W.-L."/>
            <person name="Kazmierczak K.M."/>
            <person name="Andrzejewski T.M."/>
            <person name="Davidsen T.M."/>
            <person name="Wayne K.J."/>
            <person name="Tettelin H."/>
            <person name="Glass J.I."/>
            <person name="Rusch D."/>
            <person name="Podicherti R."/>
            <person name="Tsui H.-C.T."/>
            <person name="Winkler M.E."/>
        </authorList>
    </citation>
    <scope>NUCLEOTIDE SEQUENCE</scope>
</reference>
<dbReference type="InterPro" id="IPR020845">
    <property type="entry name" value="AMP-binding_CS"/>
</dbReference>
<evidence type="ECO:0000313" key="2">
    <source>
        <dbReference type="EMBL" id="SVB20684.1"/>
    </source>
</evidence>
<feature type="non-terminal residue" evidence="2">
    <location>
        <position position="381"/>
    </location>
</feature>
<accession>A0A382C483</accession>
<proteinExistence type="predicted"/>
<name>A0A382C483_9ZZZZ</name>
<dbReference type="AlphaFoldDB" id="A0A382C483"/>
<dbReference type="Gene3D" id="2.30.38.10">
    <property type="entry name" value="Luciferase, Domain 3"/>
    <property type="match status" value="1"/>
</dbReference>
<dbReference type="SUPFAM" id="SSF56801">
    <property type="entry name" value="Acetyl-CoA synthetase-like"/>
    <property type="match status" value="1"/>
</dbReference>
<dbReference type="PANTHER" id="PTHR24096:SF267">
    <property type="entry name" value="MALONATE--COA LIGASE ACSF3, MITOCHONDRIAL"/>
    <property type="match status" value="1"/>
</dbReference>
<gene>
    <name evidence="2" type="ORF">METZ01_LOCUS173538</name>
</gene>
<dbReference type="PANTHER" id="PTHR24096">
    <property type="entry name" value="LONG-CHAIN-FATTY-ACID--COA LIGASE"/>
    <property type="match status" value="1"/>
</dbReference>
<protein>
    <recommendedName>
        <fullName evidence="1">AMP-dependent synthetase/ligase domain-containing protein</fullName>
    </recommendedName>
</protein>
<feature type="domain" description="AMP-dependent synthetase/ligase" evidence="1">
    <location>
        <begin position="10"/>
        <end position="377"/>
    </location>
</feature>